<sequence length="354" mass="40047">MASEKDLEKEIEDDLSESMSKAQIDKMIKFLHTHTDYKVIKGHELRHSTPKVKIESEPPPRPPPPPPIRKSSFLHTSGVRGKSFFGDVSTSYSAFQRPKFPIFSGEAKSEATFDVWMFEVKCVLREGNFSDPVILQSVRGSLKVRGCVYGNVYTSEALLEKFYKETQQPSQSVADFGMTLESIIQPAVEKGDISFDTKNEMLRSKFWSGIRDPLLKNSSRYKFDTVKDFDQLRKEIRAIELELANSEKAVSTVQHQPISTDSVKLDDILKKIDRRMGKRLETLENKTPKETNKVTDNHGQSNPGYSTGSGRGNYSRSYGRGRGYQNQRGRGGNRNTYNNQSGNSRQNANGDLNE</sequence>
<name>A0A8B6HER3_MYTGA</name>
<comment type="caution">
    <text evidence="2">The sequence shown here is derived from an EMBL/GenBank/DDBJ whole genome shotgun (WGS) entry which is preliminary data.</text>
</comment>
<gene>
    <name evidence="2" type="ORF">MGAL_10B052414</name>
</gene>
<evidence type="ECO:0000256" key="1">
    <source>
        <dbReference type="SAM" id="MobiDB-lite"/>
    </source>
</evidence>
<dbReference type="Proteomes" id="UP000596742">
    <property type="component" value="Unassembled WGS sequence"/>
</dbReference>
<dbReference type="AlphaFoldDB" id="A0A8B6HER3"/>
<organism evidence="2 3">
    <name type="scientific">Mytilus galloprovincialis</name>
    <name type="common">Mediterranean mussel</name>
    <dbReference type="NCBI Taxonomy" id="29158"/>
    <lineage>
        <taxon>Eukaryota</taxon>
        <taxon>Metazoa</taxon>
        <taxon>Spiralia</taxon>
        <taxon>Lophotrochozoa</taxon>
        <taxon>Mollusca</taxon>
        <taxon>Bivalvia</taxon>
        <taxon>Autobranchia</taxon>
        <taxon>Pteriomorphia</taxon>
        <taxon>Mytilida</taxon>
        <taxon>Mytiloidea</taxon>
        <taxon>Mytilidae</taxon>
        <taxon>Mytilinae</taxon>
        <taxon>Mytilus</taxon>
    </lineage>
</organism>
<reference evidence="2" key="1">
    <citation type="submission" date="2018-11" db="EMBL/GenBank/DDBJ databases">
        <authorList>
            <person name="Alioto T."/>
            <person name="Alioto T."/>
        </authorList>
    </citation>
    <scope>NUCLEOTIDE SEQUENCE</scope>
</reference>
<feature type="compositionally biased region" description="Low complexity" evidence="1">
    <location>
        <begin position="304"/>
        <end position="339"/>
    </location>
</feature>
<evidence type="ECO:0000313" key="2">
    <source>
        <dbReference type="EMBL" id="VDI78380.1"/>
    </source>
</evidence>
<feature type="compositionally biased region" description="Basic and acidic residues" evidence="1">
    <location>
        <begin position="279"/>
        <end position="296"/>
    </location>
</feature>
<keyword evidence="3" id="KW-1185">Reference proteome</keyword>
<accession>A0A8B6HER3</accession>
<protein>
    <submittedName>
        <fullName evidence="2">Uncharacterized protein</fullName>
    </submittedName>
</protein>
<feature type="compositionally biased region" description="Polar residues" evidence="1">
    <location>
        <begin position="340"/>
        <end position="354"/>
    </location>
</feature>
<feature type="compositionally biased region" description="Basic and acidic residues" evidence="1">
    <location>
        <begin position="48"/>
        <end position="58"/>
    </location>
</feature>
<proteinExistence type="predicted"/>
<feature type="region of interest" description="Disordered" evidence="1">
    <location>
        <begin position="48"/>
        <end position="71"/>
    </location>
</feature>
<dbReference type="OrthoDB" id="6159874at2759"/>
<evidence type="ECO:0000313" key="3">
    <source>
        <dbReference type="Proteomes" id="UP000596742"/>
    </source>
</evidence>
<feature type="compositionally biased region" description="Pro residues" evidence="1">
    <location>
        <begin position="59"/>
        <end position="68"/>
    </location>
</feature>
<dbReference type="EMBL" id="UYJE01009957">
    <property type="protein sequence ID" value="VDI78380.1"/>
    <property type="molecule type" value="Genomic_DNA"/>
</dbReference>
<feature type="region of interest" description="Disordered" evidence="1">
    <location>
        <begin position="279"/>
        <end position="354"/>
    </location>
</feature>